<organism evidence="1 2">
    <name type="scientific">Bacillus paramycoides</name>
    <dbReference type="NCBI Taxonomy" id="2026194"/>
    <lineage>
        <taxon>Bacteria</taxon>
        <taxon>Bacillati</taxon>
        <taxon>Bacillota</taxon>
        <taxon>Bacilli</taxon>
        <taxon>Bacillales</taxon>
        <taxon>Bacillaceae</taxon>
        <taxon>Bacillus</taxon>
        <taxon>Bacillus cereus group</taxon>
    </lineage>
</organism>
<gene>
    <name evidence="1" type="ORF">P4U88_19620</name>
</gene>
<keyword evidence="2" id="KW-1185">Reference proteome</keyword>
<reference evidence="1 2" key="1">
    <citation type="submission" date="2023-03" db="EMBL/GenBank/DDBJ databases">
        <title>Bacillus Genome Sequencing.</title>
        <authorList>
            <person name="Dunlap C."/>
        </authorList>
    </citation>
    <scope>NUCLEOTIDE SEQUENCE [LARGE SCALE GENOMIC DNA]</scope>
    <source>
        <strain evidence="1 2">B-615</strain>
    </source>
</reference>
<dbReference type="Proteomes" id="UP001309448">
    <property type="component" value="Unassembled WGS sequence"/>
</dbReference>
<evidence type="ECO:0000313" key="1">
    <source>
        <dbReference type="EMBL" id="MED1568089.1"/>
    </source>
</evidence>
<evidence type="ECO:0000313" key="2">
    <source>
        <dbReference type="Proteomes" id="UP001309448"/>
    </source>
</evidence>
<proteinExistence type="predicted"/>
<protein>
    <submittedName>
        <fullName evidence="1">Uncharacterized protein</fullName>
    </submittedName>
</protein>
<sequence length="41" mass="4315">MQLVPTIINAELGHLGGVGEINAGAFEPGGFANRHKEELVK</sequence>
<name>A0ABU6MYZ6_9BACI</name>
<dbReference type="EMBL" id="JARMDB010000013">
    <property type="protein sequence ID" value="MED1568089.1"/>
    <property type="molecule type" value="Genomic_DNA"/>
</dbReference>
<comment type="caution">
    <text evidence="1">The sequence shown here is derived from an EMBL/GenBank/DDBJ whole genome shotgun (WGS) entry which is preliminary data.</text>
</comment>
<accession>A0ABU6MYZ6</accession>